<evidence type="ECO:0000313" key="2">
    <source>
        <dbReference type="Proteomes" id="UP000775872"/>
    </source>
</evidence>
<accession>A0A9N9W9E3</accession>
<proteinExistence type="predicted"/>
<organism evidence="1 2">
    <name type="scientific">Clonostachys solani</name>
    <dbReference type="NCBI Taxonomy" id="160281"/>
    <lineage>
        <taxon>Eukaryota</taxon>
        <taxon>Fungi</taxon>
        <taxon>Dikarya</taxon>
        <taxon>Ascomycota</taxon>
        <taxon>Pezizomycotina</taxon>
        <taxon>Sordariomycetes</taxon>
        <taxon>Hypocreomycetidae</taxon>
        <taxon>Hypocreales</taxon>
        <taxon>Bionectriaceae</taxon>
        <taxon>Clonostachys</taxon>
    </lineage>
</organism>
<gene>
    <name evidence="1" type="ORF">CSOL1703_00012567</name>
</gene>
<sequence length="119" mass="13363">MNAGTFRDFDVLFSTKHCPAADWHKFWTDFTSAFEWVGTGIIWPASEDTSPEKVQMSCRADTGNCQRAGHLLVHHGFKKRRSSAGDTLFESPENIPAIDMSAQQTWIELTTLSDAISRL</sequence>
<reference evidence="2" key="1">
    <citation type="submission" date="2019-06" db="EMBL/GenBank/DDBJ databases">
        <authorList>
            <person name="Broberg M."/>
        </authorList>
    </citation>
    <scope>NUCLEOTIDE SEQUENCE [LARGE SCALE GENOMIC DNA]</scope>
</reference>
<dbReference type="Proteomes" id="UP000775872">
    <property type="component" value="Unassembled WGS sequence"/>
</dbReference>
<name>A0A9N9W9E3_9HYPO</name>
<evidence type="ECO:0000313" key="1">
    <source>
        <dbReference type="EMBL" id="CAH0045934.1"/>
    </source>
</evidence>
<keyword evidence="2" id="KW-1185">Reference proteome</keyword>
<reference evidence="1 2" key="2">
    <citation type="submission" date="2021-10" db="EMBL/GenBank/DDBJ databases">
        <authorList>
            <person name="Piombo E."/>
        </authorList>
    </citation>
    <scope>NUCLEOTIDE SEQUENCE [LARGE SCALE GENOMIC DNA]</scope>
</reference>
<dbReference type="EMBL" id="CABFOC020000013">
    <property type="protein sequence ID" value="CAH0045934.1"/>
    <property type="molecule type" value="Genomic_DNA"/>
</dbReference>
<comment type="caution">
    <text evidence="1">The sequence shown here is derived from an EMBL/GenBank/DDBJ whole genome shotgun (WGS) entry which is preliminary data.</text>
</comment>
<protein>
    <submittedName>
        <fullName evidence="1">Uncharacterized protein</fullName>
    </submittedName>
</protein>
<dbReference type="AlphaFoldDB" id="A0A9N9W9E3"/>
<dbReference type="OrthoDB" id="10344408at2759"/>